<keyword evidence="2" id="KW-1185">Reference proteome</keyword>
<evidence type="ECO:0000313" key="1">
    <source>
        <dbReference type="EMBL" id="KAI9254541.1"/>
    </source>
</evidence>
<dbReference type="AlphaFoldDB" id="A0AAD5JU54"/>
<sequence>MGFQWVYQAGTFWVPFDRQSNFSIEQLWRRGAAGNIYVPSLQGLVYVNGPGLYAQQFSTRIAIARTGS</sequence>
<organism evidence="1 2">
    <name type="scientific">Phascolomyces articulosus</name>
    <dbReference type="NCBI Taxonomy" id="60185"/>
    <lineage>
        <taxon>Eukaryota</taxon>
        <taxon>Fungi</taxon>
        <taxon>Fungi incertae sedis</taxon>
        <taxon>Mucoromycota</taxon>
        <taxon>Mucoromycotina</taxon>
        <taxon>Mucoromycetes</taxon>
        <taxon>Mucorales</taxon>
        <taxon>Lichtheimiaceae</taxon>
        <taxon>Phascolomyces</taxon>
    </lineage>
</organism>
<dbReference type="InterPro" id="IPR037197">
    <property type="entry name" value="WWE_dom_sf"/>
</dbReference>
<dbReference type="SUPFAM" id="SSF117839">
    <property type="entry name" value="WWE domain"/>
    <property type="match status" value="1"/>
</dbReference>
<reference evidence="1" key="2">
    <citation type="submission" date="2023-02" db="EMBL/GenBank/DDBJ databases">
        <authorList>
            <consortium name="DOE Joint Genome Institute"/>
            <person name="Mondo S.J."/>
            <person name="Chang Y."/>
            <person name="Wang Y."/>
            <person name="Ahrendt S."/>
            <person name="Andreopoulos W."/>
            <person name="Barry K."/>
            <person name="Beard J."/>
            <person name="Benny G.L."/>
            <person name="Blankenship S."/>
            <person name="Bonito G."/>
            <person name="Cuomo C."/>
            <person name="Desiro A."/>
            <person name="Gervers K.A."/>
            <person name="Hundley H."/>
            <person name="Kuo A."/>
            <person name="LaButti K."/>
            <person name="Lang B.F."/>
            <person name="Lipzen A."/>
            <person name="O'Donnell K."/>
            <person name="Pangilinan J."/>
            <person name="Reynolds N."/>
            <person name="Sandor L."/>
            <person name="Smith M.W."/>
            <person name="Tsang A."/>
            <person name="Grigoriev I.V."/>
            <person name="Stajich J.E."/>
            <person name="Spatafora J.W."/>
        </authorList>
    </citation>
    <scope>NUCLEOTIDE SEQUENCE</scope>
    <source>
        <strain evidence="1">RSA 2281</strain>
    </source>
</reference>
<reference evidence="1" key="1">
    <citation type="journal article" date="2022" name="IScience">
        <title>Evolution of zygomycete secretomes and the origins of terrestrial fungal ecologies.</title>
        <authorList>
            <person name="Chang Y."/>
            <person name="Wang Y."/>
            <person name="Mondo S."/>
            <person name="Ahrendt S."/>
            <person name="Andreopoulos W."/>
            <person name="Barry K."/>
            <person name="Beard J."/>
            <person name="Benny G.L."/>
            <person name="Blankenship S."/>
            <person name="Bonito G."/>
            <person name="Cuomo C."/>
            <person name="Desiro A."/>
            <person name="Gervers K.A."/>
            <person name="Hundley H."/>
            <person name="Kuo A."/>
            <person name="LaButti K."/>
            <person name="Lang B.F."/>
            <person name="Lipzen A."/>
            <person name="O'Donnell K."/>
            <person name="Pangilinan J."/>
            <person name="Reynolds N."/>
            <person name="Sandor L."/>
            <person name="Smith M.E."/>
            <person name="Tsang A."/>
            <person name="Grigoriev I.V."/>
            <person name="Stajich J.E."/>
            <person name="Spatafora J.W."/>
        </authorList>
    </citation>
    <scope>NUCLEOTIDE SEQUENCE</scope>
    <source>
        <strain evidence="1">RSA 2281</strain>
    </source>
</reference>
<evidence type="ECO:0000313" key="2">
    <source>
        <dbReference type="Proteomes" id="UP001209540"/>
    </source>
</evidence>
<gene>
    <name evidence="1" type="ORF">BDA99DRAFT_518680</name>
</gene>
<name>A0AAD5JU54_9FUNG</name>
<accession>A0AAD5JU54</accession>
<dbReference type="EMBL" id="JAIXMP010000024">
    <property type="protein sequence ID" value="KAI9254541.1"/>
    <property type="molecule type" value="Genomic_DNA"/>
</dbReference>
<proteinExistence type="predicted"/>
<comment type="caution">
    <text evidence="1">The sequence shown here is derived from an EMBL/GenBank/DDBJ whole genome shotgun (WGS) entry which is preliminary data.</text>
</comment>
<protein>
    <submittedName>
        <fullName evidence="1">Uncharacterized protein</fullName>
    </submittedName>
</protein>
<dbReference type="Proteomes" id="UP001209540">
    <property type="component" value="Unassembled WGS sequence"/>
</dbReference>